<evidence type="ECO:0000256" key="4">
    <source>
        <dbReference type="ARBA" id="ARBA00022553"/>
    </source>
</evidence>
<dbReference type="InterPro" id="IPR036890">
    <property type="entry name" value="HATPase_C_sf"/>
</dbReference>
<name>A0A558CUG4_9GAMM</name>
<reference evidence="16 17" key="1">
    <citation type="submission" date="2019-07" db="EMBL/GenBank/DDBJ databases">
        <title>The pathways for chlorine oxyanion respiration interact through the shared metabolite chlorate.</title>
        <authorList>
            <person name="Barnum T.P."/>
            <person name="Cheng Y."/>
            <person name="Hill K.A."/>
            <person name="Lucas L.N."/>
            <person name="Carlson H.K."/>
            <person name="Coates J.D."/>
        </authorList>
    </citation>
    <scope>NUCLEOTIDE SEQUENCE [LARGE SCALE GENOMIC DNA]</scope>
    <source>
        <strain evidence="16">BK-3</strain>
    </source>
</reference>
<dbReference type="Proteomes" id="UP000317355">
    <property type="component" value="Unassembled WGS sequence"/>
</dbReference>
<sequence length="447" mass="49394">MRSIQSRLLLAASVVLALFLGVGALALDRAFKDSAESALEIQLTQQVYALLGAANTDPQGRMRLPESLPDPRLASPDSGLYVQVVGEQDSYKWHSPSSVGRSFPAFKAIPPGTPRFEFIAADPPFYLLSYSLLWEDDAGHEISYFFSVAESAAGLNVRVAVFRRTILLWLGGAAILLLLMQGAVLRWGMRPLREVAEDLRMIETGEQERLNGPYPRELNKLTDGINSLIEHNTASRDRYRHRLGDLAHSLKTPLAVLQGAGEGDDPELLREAISEQIPRMNEIIQYQLKSAAVAGRVAFAQATPLRPILDRLLNTLDKVYRDKAITWRCQIDPEQLFPGEPGDLLECLGNVLENAYKYAKSRIEISIKVDEKQDIQRLSLCIADDGPGIPVEVRERVLRRGERADQQMPGQGIGLSVASGIVHLYGGKLEIAESAWGGALILIHMEN</sequence>
<keyword evidence="12 13" id="KW-0472">Membrane</keyword>
<dbReference type="PANTHER" id="PTHR45436:SF4">
    <property type="entry name" value="SENSOR PROTEIN PHOQ"/>
    <property type="match status" value="1"/>
</dbReference>
<comment type="catalytic activity">
    <reaction evidence="1">
        <text>ATP + protein L-histidine = ADP + protein N-phospho-L-histidine.</text>
        <dbReference type="EC" id="2.7.13.3"/>
    </reaction>
</comment>
<dbReference type="CDD" id="cd00082">
    <property type="entry name" value="HisKA"/>
    <property type="match status" value="1"/>
</dbReference>
<dbReference type="InterPro" id="IPR058619">
    <property type="entry name" value="PhoQ/CarS-like_HATPase"/>
</dbReference>
<evidence type="ECO:0000313" key="16">
    <source>
        <dbReference type="EMBL" id="TVT52411.1"/>
    </source>
</evidence>
<evidence type="ECO:0000256" key="13">
    <source>
        <dbReference type="SAM" id="Phobius"/>
    </source>
</evidence>
<dbReference type="SUPFAM" id="SSF55874">
    <property type="entry name" value="ATPase domain of HSP90 chaperone/DNA topoisomerase II/histidine kinase"/>
    <property type="match status" value="1"/>
</dbReference>
<dbReference type="SMART" id="SM00387">
    <property type="entry name" value="HATPase_c"/>
    <property type="match status" value="1"/>
</dbReference>
<feature type="domain" description="Histidine kinase" evidence="14">
    <location>
        <begin position="245"/>
        <end position="447"/>
    </location>
</feature>
<feature type="transmembrane region" description="Helical" evidence="13">
    <location>
        <begin position="166"/>
        <end position="185"/>
    </location>
</feature>
<evidence type="ECO:0000256" key="11">
    <source>
        <dbReference type="ARBA" id="ARBA00023012"/>
    </source>
</evidence>
<evidence type="ECO:0000256" key="8">
    <source>
        <dbReference type="ARBA" id="ARBA00022777"/>
    </source>
</evidence>
<dbReference type="PRINTS" id="PR00344">
    <property type="entry name" value="BCTRLSENSOR"/>
</dbReference>
<dbReference type="GO" id="GO:0005524">
    <property type="term" value="F:ATP binding"/>
    <property type="evidence" value="ECO:0007669"/>
    <property type="project" value="UniProtKB-KW"/>
</dbReference>
<feature type="domain" description="HAMP" evidence="15">
    <location>
        <begin position="186"/>
        <end position="237"/>
    </location>
</feature>
<keyword evidence="11" id="KW-0902">Two-component regulatory system</keyword>
<keyword evidence="8 16" id="KW-0418">Kinase</keyword>
<dbReference type="GO" id="GO:0000155">
    <property type="term" value="F:phosphorelay sensor kinase activity"/>
    <property type="evidence" value="ECO:0007669"/>
    <property type="project" value="InterPro"/>
</dbReference>
<dbReference type="PROSITE" id="PS50885">
    <property type="entry name" value="HAMP"/>
    <property type="match status" value="1"/>
</dbReference>
<keyword evidence="7" id="KW-0547">Nucleotide-binding</keyword>
<evidence type="ECO:0000256" key="6">
    <source>
        <dbReference type="ARBA" id="ARBA00022692"/>
    </source>
</evidence>
<keyword evidence="10 13" id="KW-1133">Transmembrane helix</keyword>
<dbReference type="InterPro" id="IPR003660">
    <property type="entry name" value="HAMP_dom"/>
</dbReference>
<keyword evidence="9" id="KW-0067">ATP-binding</keyword>
<evidence type="ECO:0000256" key="10">
    <source>
        <dbReference type="ARBA" id="ARBA00022989"/>
    </source>
</evidence>
<dbReference type="InterPro" id="IPR050428">
    <property type="entry name" value="TCS_sensor_his_kinase"/>
</dbReference>
<proteinExistence type="predicted"/>
<keyword evidence="6 13" id="KW-0812">Transmembrane</keyword>
<evidence type="ECO:0000259" key="14">
    <source>
        <dbReference type="PROSITE" id="PS50109"/>
    </source>
</evidence>
<evidence type="ECO:0000259" key="15">
    <source>
        <dbReference type="PROSITE" id="PS50885"/>
    </source>
</evidence>
<gene>
    <name evidence="16" type="ORF">FHK82_13700</name>
</gene>
<protein>
    <recommendedName>
        <fullName evidence="3">histidine kinase</fullName>
        <ecNumber evidence="3">2.7.13.3</ecNumber>
    </recommendedName>
</protein>
<evidence type="ECO:0000256" key="5">
    <source>
        <dbReference type="ARBA" id="ARBA00022679"/>
    </source>
</evidence>
<organism evidence="16 17">
    <name type="scientific">Sedimenticola thiotaurini</name>
    <dbReference type="NCBI Taxonomy" id="1543721"/>
    <lineage>
        <taxon>Bacteria</taxon>
        <taxon>Pseudomonadati</taxon>
        <taxon>Pseudomonadota</taxon>
        <taxon>Gammaproteobacteria</taxon>
        <taxon>Chromatiales</taxon>
        <taxon>Sedimenticolaceae</taxon>
        <taxon>Sedimenticola</taxon>
    </lineage>
</organism>
<evidence type="ECO:0000256" key="1">
    <source>
        <dbReference type="ARBA" id="ARBA00000085"/>
    </source>
</evidence>
<dbReference type="AlphaFoldDB" id="A0A558CUG4"/>
<dbReference type="Pfam" id="PF02518">
    <property type="entry name" value="HATPase_c"/>
    <property type="match status" value="1"/>
</dbReference>
<keyword evidence="5" id="KW-0808">Transferase</keyword>
<dbReference type="InterPro" id="IPR003594">
    <property type="entry name" value="HATPase_dom"/>
</dbReference>
<comment type="caution">
    <text evidence="16">The sequence shown here is derived from an EMBL/GenBank/DDBJ whole genome shotgun (WGS) entry which is preliminary data.</text>
</comment>
<dbReference type="GO" id="GO:0005886">
    <property type="term" value="C:plasma membrane"/>
    <property type="evidence" value="ECO:0007669"/>
    <property type="project" value="TreeGrafter"/>
</dbReference>
<dbReference type="CDD" id="cd16954">
    <property type="entry name" value="HATPase_PhoQ-like"/>
    <property type="match status" value="1"/>
</dbReference>
<dbReference type="EC" id="2.7.13.3" evidence="3"/>
<evidence type="ECO:0000256" key="7">
    <source>
        <dbReference type="ARBA" id="ARBA00022741"/>
    </source>
</evidence>
<dbReference type="EMBL" id="VMRY01000070">
    <property type="protein sequence ID" value="TVT52411.1"/>
    <property type="molecule type" value="Genomic_DNA"/>
</dbReference>
<keyword evidence="4" id="KW-0597">Phosphoprotein</keyword>
<dbReference type="PROSITE" id="PS50109">
    <property type="entry name" value="HIS_KIN"/>
    <property type="match status" value="1"/>
</dbReference>
<dbReference type="InterPro" id="IPR004358">
    <property type="entry name" value="Sig_transdc_His_kin-like_C"/>
</dbReference>
<dbReference type="PANTHER" id="PTHR45436">
    <property type="entry name" value="SENSOR HISTIDINE KINASE YKOH"/>
    <property type="match status" value="1"/>
</dbReference>
<comment type="subcellular location">
    <subcellularLocation>
        <location evidence="2">Membrane</location>
    </subcellularLocation>
</comment>
<dbReference type="InterPro" id="IPR005467">
    <property type="entry name" value="His_kinase_dom"/>
</dbReference>
<evidence type="ECO:0000256" key="12">
    <source>
        <dbReference type="ARBA" id="ARBA00023136"/>
    </source>
</evidence>
<evidence type="ECO:0000256" key="2">
    <source>
        <dbReference type="ARBA" id="ARBA00004370"/>
    </source>
</evidence>
<evidence type="ECO:0000313" key="17">
    <source>
        <dbReference type="Proteomes" id="UP000317355"/>
    </source>
</evidence>
<dbReference type="Gene3D" id="1.10.287.130">
    <property type="match status" value="1"/>
</dbReference>
<evidence type="ECO:0000256" key="3">
    <source>
        <dbReference type="ARBA" id="ARBA00012438"/>
    </source>
</evidence>
<accession>A0A558CUG4</accession>
<dbReference type="Gene3D" id="3.30.565.10">
    <property type="entry name" value="Histidine kinase-like ATPase, C-terminal domain"/>
    <property type="match status" value="1"/>
</dbReference>
<dbReference type="InterPro" id="IPR003661">
    <property type="entry name" value="HisK_dim/P_dom"/>
</dbReference>
<evidence type="ECO:0000256" key="9">
    <source>
        <dbReference type="ARBA" id="ARBA00022840"/>
    </source>
</evidence>